<comment type="caution">
    <text evidence="3">The sequence shown here is derived from an EMBL/GenBank/DDBJ whole genome shotgun (WGS) entry which is preliminary data.</text>
</comment>
<proteinExistence type="predicted"/>
<feature type="chain" id="PRO_5012533983" description="DUF2937 domain-containing protein" evidence="2">
    <location>
        <begin position="25"/>
        <end position="188"/>
    </location>
</feature>
<keyword evidence="1" id="KW-0472">Membrane</keyword>
<accession>A0A231UX95</accession>
<evidence type="ECO:0000256" key="2">
    <source>
        <dbReference type="SAM" id="SignalP"/>
    </source>
</evidence>
<feature type="signal peptide" evidence="2">
    <location>
        <begin position="1"/>
        <end position="24"/>
    </location>
</feature>
<sequence length="188" mass="20711">MVCAVCHGKAPMLYRSFWLAAALAAGVTASQAPEYAQQYRQRLGGALEELRAVIADFDRDARENGLSRDEALASYDRSDEQFLNARGGSIRETLTRLERLETQSAAFAEQPSLAWPLIVARDPDPRLSEGALRDFRPAVPVTSDGFVYAGAGGLLIAFLLSLLHRISRPLRGKPMFGSRRAAIAHRRR</sequence>
<protein>
    <recommendedName>
        <fullName evidence="5">DUF2937 domain-containing protein</fullName>
    </recommendedName>
</protein>
<evidence type="ECO:0000313" key="4">
    <source>
        <dbReference type="Proteomes" id="UP000215405"/>
    </source>
</evidence>
<keyword evidence="4" id="KW-1185">Reference proteome</keyword>
<name>A0A231UX95_9HYPH</name>
<keyword evidence="1" id="KW-0812">Transmembrane</keyword>
<dbReference type="AlphaFoldDB" id="A0A231UX95"/>
<keyword evidence="1" id="KW-1133">Transmembrane helix</keyword>
<dbReference type="InterPro" id="IPR022584">
    <property type="entry name" value="DUF2937"/>
</dbReference>
<organism evidence="3 4">
    <name type="scientific">Notoacmeibacter marinus</name>
    <dbReference type="NCBI Taxonomy" id="1876515"/>
    <lineage>
        <taxon>Bacteria</taxon>
        <taxon>Pseudomonadati</taxon>
        <taxon>Pseudomonadota</taxon>
        <taxon>Alphaproteobacteria</taxon>
        <taxon>Hyphomicrobiales</taxon>
        <taxon>Notoacmeibacteraceae</taxon>
        <taxon>Notoacmeibacter</taxon>
    </lineage>
</organism>
<evidence type="ECO:0000256" key="1">
    <source>
        <dbReference type="SAM" id="Phobius"/>
    </source>
</evidence>
<feature type="transmembrane region" description="Helical" evidence="1">
    <location>
        <begin position="145"/>
        <end position="163"/>
    </location>
</feature>
<gene>
    <name evidence="3" type="ORF">B7H23_10365</name>
</gene>
<evidence type="ECO:0000313" key="3">
    <source>
        <dbReference type="EMBL" id="OXT00510.1"/>
    </source>
</evidence>
<dbReference type="EMBL" id="NBYO01000002">
    <property type="protein sequence ID" value="OXT00510.1"/>
    <property type="molecule type" value="Genomic_DNA"/>
</dbReference>
<evidence type="ECO:0008006" key="5">
    <source>
        <dbReference type="Google" id="ProtNLM"/>
    </source>
</evidence>
<reference evidence="4" key="1">
    <citation type="journal article" date="2017" name="Int. J. Syst. Evol. Microbiol.">
        <title>Notoacmeibacter marinus gen. nov., sp. nov., isolated from the gut of a limpet and proposal of Notoacmeibacteraceae fam. nov. in the order Rhizobiales of the class Alphaproteobacteria.</title>
        <authorList>
            <person name="Huang Z."/>
            <person name="Guo F."/>
            <person name="Lai Q."/>
        </authorList>
    </citation>
    <scope>NUCLEOTIDE SEQUENCE [LARGE SCALE GENOMIC DNA]</scope>
    <source>
        <strain evidence="4">XMTR2A4</strain>
    </source>
</reference>
<dbReference type="Pfam" id="PF11157">
    <property type="entry name" value="DUF2937"/>
    <property type="match status" value="1"/>
</dbReference>
<keyword evidence="2" id="KW-0732">Signal</keyword>
<dbReference type="Proteomes" id="UP000215405">
    <property type="component" value="Unassembled WGS sequence"/>
</dbReference>